<evidence type="ECO:0000313" key="3">
    <source>
        <dbReference type="EMBL" id="MBB5933352.1"/>
    </source>
</evidence>
<evidence type="ECO:0000313" key="4">
    <source>
        <dbReference type="Proteomes" id="UP000588098"/>
    </source>
</evidence>
<keyword evidence="4" id="KW-1185">Reference proteome</keyword>
<proteinExistence type="predicted"/>
<organism evidence="3 4">
    <name type="scientific">Streptomyces zagrosensis</name>
    <dbReference type="NCBI Taxonomy" id="1042984"/>
    <lineage>
        <taxon>Bacteria</taxon>
        <taxon>Bacillati</taxon>
        <taxon>Actinomycetota</taxon>
        <taxon>Actinomycetes</taxon>
        <taxon>Kitasatosporales</taxon>
        <taxon>Streptomycetaceae</taxon>
        <taxon>Streptomyces</taxon>
    </lineage>
</organism>
<comment type="caution">
    <text evidence="3">The sequence shown here is derived from an EMBL/GenBank/DDBJ whole genome shotgun (WGS) entry which is preliminary data.</text>
</comment>
<keyword evidence="2" id="KW-0732">Signal</keyword>
<evidence type="ECO:0000256" key="2">
    <source>
        <dbReference type="SAM" id="SignalP"/>
    </source>
</evidence>
<feature type="signal peptide" evidence="2">
    <location>
        <begin position="1"/>
        <end position="33"/>
    </location>
</feature>
<evidence type="ECO:0008006" key="5">
    <source>
        <dbReference type="Google" id="ProtNLM"/>
    </source>
</evidence>
<accession>A0A7W9Q6B8</accession>
<protein>
    <recommendedName>
        <fullName evidence="5">Integral membrane protein</fullName>
    </recommendedName>
</protein>
<dbReference type="EMBL" id="JACHJL010000001">
    <property type="protein sequence ID" value="MBB5933352.1"/>
    <property type="molecule type" value="Genomic_DNA"/>
</dbReference>
<gene>
    <name evidence="3" type="ORF">FHS42_000370</name>
</gene>
<feature type="chain" id="PRO_5038601927" description="Integral membrane protein" evidence="2">
    <location>
        <begin position="34"/>
        <end position="239"/>
    </location>
</feature>
<feature type="transmembrane region" description="Helical" evidence="1">
    <location>
        <begin position="62"/>
        <end position="82"/>
    </location>
</feature>
<reference evidence="3 4" key="1">
    <citation type="submission" date="2020-08" db="EMBL/GenBank/DDBJ databases">
        <title>Genomic Encyclopedia of Type Strains, Phase III (KMG-III): the genomes of soil and plant-associated and newly described type strains.</title>
        <authorList>
            <person name="Whitman W."/>
        </authorList>
    </citation>
    <scope>NUCLEOTIDE SEQUENCE [LARGE SCALE GENOMIC DNA]</scope>
    <source>
        <strain evidence="3 4">CECT 8305</strain>
    </source>
</reference>
<dbReference type="Proteomes" id="UP000588098">
    <property type="component" value="Unassembled WGS sequence"/>
</dbReference>
<feature type="transmembrane region" description="Helical" evidence="1">
    <location>
        <begin position="151"/>
        <end position="169"/>
    </location>
</feature>
<keyword evidence="1" id="KW-0472">Membrane</keyword>
<dbReference type="RefSeq" id="WP_184568678.1">
    <property type="nucleotide sequence ID" value="NZ_JACHJL010000001.1"/>
</dbReference>
<evidence type="ECO:0000256" key="1">
    <source>
        <dbReference type="SAM" id="Phobius"/>
    </source>
</evidence>
<keyword evidence="1" id="KW-1133">Transmembrane helix</keyword>
<name>A0A7W9Q6B8_9ACTN</name>
<sequence length="239" mass="24298">MTTGLACRAIRAATFAAVCVAAAAAGHSLASGAALPPLALASAFAGTASAAWWLAGRERGAFVVTGATVAAQLGLHLLFSLMQLPGSTSGAHGSPVRMSHAAHALHAGHWAPPGRGGAGEAAASGSSSVARLATDHGDLALAGLSPFCHGWGMLLAHVLAALLCGLWLWRGERAAFRLGRALGAAVFVPLRTALRGLAAGAWRPPRLCPMAAFRLRRPRQIFLRHVLVGRGPPASVTPC</sequence>
<dbReference type="AlphaFoldDB" id="A0A7W9Q6B8"/>
<feature type="transmembrane region" description="Helical" evidence="1">
    <location>
        <begin position="38"/>
        <end position="55"/>
    </location>
</feature>
<keyword evidence="1" id="KW-0812">Transmembrane</keyword>